<comment type="cofactor">
    <cofactor evidence="1">
        <name>heme</name>
        <dbReference type="ChEBI" id="CHEBI:30413"/>
    </cofactor>
</comment>
<dbReference type="PROSITE" id="PS00086">
    <property type="entry name" value="CYTOCHROME_P450"/>
    <property type="match status" value="1"/>
</dbReference>
<dbReference type="eggNOG" id="KOG0157">
    <property type="taxonomic scope" value="Eukaryota"/>
</dbReference>
<evidence type="ECO:0000256" key="1">
    <source>
        <dbReference type="ARBA" id="ARBA00001971"/>
    </source>
</evidence>
<dbReference type="GeneID" id="19971725"/>
<keyword evidence="5 7" id="KW-0408">Iron</keyword>
<sequence length="632" mass="70355">MQLSTLVLLAAIPLYFLVRSVHRNIQFRRFSRLNNASAPPMLPSSVLTLHLDWLITAIRMATSHSMIAHFRSLFTTLQISTLSEPPVLLGLLGSSAIVTQDKENIKALLAMHVDDYAIEPVRHELHPLLGQGIFNSDGEKWALMRANLRPWFGRGSIRKSSKKGQRSDLHHALRGMEGLDLYDLAGRSEKPVQKLLESLRAQWTNGRTVDLSPLFFHLMFDTSTGMTFATPSAPPSPSAYPEETAELEAYRNARTWHRLGGWGIGVPKNVPHTDTMSVSDFEAVFDRAFLWLAESNIEVMGVRMPNESFFRDCEIIKSYLATQVDAAILRRDTEKSRAKVEGSQGATQKPLGALIDHLAALEPPMARDDIRDEALHILFAARDTTAGTMCDLFWLLSRHQGVLTRLRTEILTHFPQGGSPEEITFERTKQLLYLSAVIKETIRLHPVLPFNAKAAVKDTILPRGGGPDGKGKVAVRKGTHIVWFTYGLHRNEKVYGADVDAMRPERWLDGRDVDADDKDWLDTGHGDENGALGADVRSPTTPGAPGTAPKGIRPGWAYIPFNGGPRTCIGQQFALGTLSYVTVRVLQELEREGLRMVSRDADPWTEKFSLTAKNLNGCKVAFVREEDGLKEC</sequence>
<dbReference type="OrthoDB" id="1470350at2759"/>
<evidence type="ECO:0000256" key="3">
    <source>
        <dbReference type="ARBA" id="ARBA00022723"/>
    </source>
</evidence>
<name>W2RUB6_CYPE1</name>
<keyword evidence="6 7" id="KW-0503">Monooxygenase</keyword>
<evidence type="ECO:0000256" key="6">
    <source>
        <dbReference type="ARBA" id="ARBA00023033"/>
    </source>
</evidence>
<dbReference type="GO" id="GO:0016712">
    <property type="term" value="F:oxidoreductase activity, acting on paired donors, with incorporation or reduction of molecular oxygen, reduced flavin or flavoprotein as one donor, and incorporation of one atom of oxygen"/>
    <property type="evidence" value="ECO:0007669"/>
    <property type="project" value="InterPro"/>
</dbReference>
<keyword evidence="10" id="KW-1185">Reference proteome</keyword>
<feature type="compositionally biased region" description="Low complexity" evidence="8">
    <location>
        <begin position="539"/>
        <end position="549"/>
    </location>
</feature>
<organism evidence="9 10">
    <name type="scientific">Cyphellophora europaea (strain CBS 101466)</name>
    <name type="common">Phialophora europaea</name>
    <dbReference type="NCBI Taxonomy" id="1220924"/>
    <lineage>
        <taxon>Eukaryota</taxon>
        <taxon>Fungi</taxon>
        <taxon>Dikarya</taxon>
        <taxon>Ascomycota</taxon>
        <taxon>Pezizomycotina</taxon>
        <taxon>Eurotiomycetes</taxon>
        <taxon>Chaetothyriomycetidae</taxon>
        <taxon>Chaetothyriales</taxon>
        <taxon>Cyphellophoraceae</taxon>
        <taxon>Cyphellophora</taxon>
    </lineage>
</organism>
<dbReference type="VEuPathDB" id="FungiDB:HMPREF1541_04386"/>
<keyword evidence="3 7" id="KW-0479">Metal-binding</keyword>
<dbReference type="AlphaFoldDB" id="W2RUB6"/>
<dbReference type="InterPro" id="IPR001128">
    <property type="entry name" value="Cyt_P450"/>
</dbReference>
<dbReference type="Gene3D" id="1.10.630.10">
    <property type="entry name" value="Cytochrome P450"/>
    <property type="match status" value="1"/>
</dbReference>
<dbReference type="InterPro" id="IPR002974">
    <property type="entry name" value="Cyt_P450_E_CYP52_ascomycetes"/>
</dbReference>
<dbReference type="InterPro" id="IPR047146">
    <property type="entry name" value="Cyt_P450_E_CYP52_fungi"/>
</dbReference>
<evidence type="ECO:0000256" key="8">
    <source>
        <dbReference type="SAM" id="MobiDB-lite"/>
    </source>
</evidence>
<feature type="region of interest" description="Disordered" evidence="8">
    <location>
        <begin position="518"/>
        <end position="551"/>
    </location>
</feature>
<feature type="compositionally biased region" description="Basic and acidic residues" evidence="8">
    <location>
        <begin position="518"/>
        <end position="528"/>
    </location>
</feature>
<dbReference type="Pfam" id="PF00067">
    <property type="entry name" value="p450"/>
    <property type="match status" value="1"/>
</dbReference>
<dbReference type="STRING" id="1220924.W2RUB6"/>
<evidence type="ECO:0000256" key="4">
    <source>
        <dbReference type="ARBA" id="ARBA00023002"/>
    </source>
</evidence>
<dbReference type="PANTHER" id="PTHR24287:SF17">
    <property type="entry name" value="P450, PUTATIVE (EUROFUNG)-RELATED"/>
    <property type="match status" value="1"/>
</dbReference>
<dbReference type="InterPro" id="IPR017972">
    <property type="entry name" value="Cyt_P450_CS"/>
</dbReference>
<dbReference type="GO" id="GO:0020037">
    <property type="term" value="F:heme binding"/>
    <property type="evidence" value="ECO:0007669"/>
    <property type="project" value="InterPro"/>
</dbReference>
<dbReference type="HOGENOM" id="CLU_001570_27_0_1"/>
<evidence type="ECO:0000256" key="2">
    <source>
        <dbReference type="ARBA" id="ARBA00010617"/>
    </source>
</evidence>
<dbReference type="GO" id="GO:0005506">
    <property type="term" value="F:iron ion binding"/>
    <property type="evidence" value="ECO:0007669"/>
    <property type="project" value="InterPro"/>
</dbReference>
<proteinExistence type="inferred from homology"/>
<protein>
    <recommendedName>
        <fullName evidence="11">Cytochrome P450</fullName>
    </recommendedName>
</protein>
<reference evidence="9 10" key="1">
    <citation type="submission" date="2013-03" db="EMBL/GenBank/DDBJ databases">
        <title>The Genome Sequence of Phialophora europaea CBS 101466.</title>
        <authorList>
            <consortium name="The Broad Institute Genomics Platform"/>
            <person name="Cuomo C."/>
            <person name="de Hoog S."/>
            <person name="Gorbushina A."/>
            <person name="Walker B."/>
            <person name="Young S.K."/>
            <person name="Zeng Q."/>
            <person name="Gargeya S."/>
            <person name="Fitzgerald M."/>
            <person name="Haas B."/>
            <person name="Abouelleil A."/>
            <person name="Allen A.W."/>
            <person name="Alvarado L."/>
            <person name="Arachchi H.M."/>
            <person name="Berlin A.M."/>
            <person name="Chapman S.B."/>
            <person name="Gainer-Dewar J."/>
            <person name="Goldberg J."/>
            <person name="Griggs A."/>
            <person name="Gujja S."/>
            <person name="Hansen M."/>
            <person name="Howarth C."/>
            <person name="Imamovic A."/>
            <person name="Ireland A."/>
            <person name="Larimer J."/>
            <person name="McCowan C."/>
            <person name="Murphy C."/>
            <person name="Pearson M."/>
            <person name="Poon T.W."/>
            <person name="Priest M."/>
            <person name="Roberts A."/>
            <person name="Saif S."/>
            <person name="Shea T."/>
            <person name="Sisk P."/>
            <person name="Sykes S."/>
            <person name="Wortman J."/>
            <person name="Nusbaum C."/>
            <person name="Birren B."/>
        </authorList>
    </citation>
    <scope>NUCLEOTIDE SEQUENCE [LARGE SCALE GENOMIC DNA]</scope>
    <source>
        <strain evidence="9 10">CBS 101466</strain>
    </source>
</reference>
<gene>
    <name evidence="9" type="ORF">HMPREF1541_04386</name>
</gene>
<keyword evidence="4 7" id="KW-0560">Oxidoreductase</keyword>
<evidence type="ECO:0000313" key="10">
    <source>
        <dbReference type="Proteomes" id="UP000030752"/>
    </source>
</evidence>
<keyword evidence="7" id="KW-0349">Heme</keyword>
<dbReference type="Proteomes" id="UP000030752">
    <property type="component" value="Unassembled WGS sequence"/>
</dbReference>
<dbReference type="RefSeq" id="XP_008716954.1">
    <property type="nucleotide sequence ID" value="XM_008718732.1"/>
</dbReference>
<evidence type="ECO:0008006" key="11">
    <source>
        <dbReference type="Google" id="ProtNLM"/>
    </source>
</evidence>
<evidence type="ECO:0000256" key="7">
    <source>
        <dbReference type="RuleBase" id="RU000461"/>
    </source>
</evidence>
<dbReference type="PRINTS" id="PR01239">
    <property type="entry name" value="EP450IICYP52"/>
</dbReference>
<dbReference type="SUPFAM" id="SSF48264">
    <property type="entry name" value="Cytochrome P450"/>
    <property type="match status" value="1"/>
</dbReference>
<evidence type="ECO:0000256" key="5">
    <source>
        <dbReference type="ARBA" id="ARBA00023004"/>
    </source>
</evidence>
<accession>W2RUB6</accession>
<comment type="similarity">
    <text evidence="2 7">Belongs to the cytochrome P450 family.</text>
</comment>
<evidence type="ECO:0000313" key="9">
    <source>
        <dbReference type="EMBL" id="ETN40111.1"/>
    </source>
</evidence>
<dbReference type="InterPro" id="IPR036396">
    <property type="entry name" value="Cyt_P450_sf"/>
</dbReference>
<dbReference type="EMBL" id="KB822720">
    <property type="protein sequence ID" value="ETN40111.1"/>
    <property type="molecule type" value="Genomic_DNA"/>
</dbReference>
<dbReference type="PANTHER" id="PTHR24287">
    <property type="entry name" value="P450, PUTATIVE (EUROFUNG)-RELATED"/>
    <property type="match status" value="1"/>
</dbReference>
<dbReference type="InParanoid" id="W2RUB6"/>